<keyword evidence="1" id="KW-0966">Cell projection</keyword>
<name>A0ABT6XB92_9GAMM</name>
<gene>
    <name evidence="1" type="ORF">QLQ15_00570</name>
</gene>
<dbReference type="EMBL" id="JASGBI010000001">
    <property type="protein sequence ID" value="MDI9237404.1"/>
    <property type="molecule type" value="Genomic_DNA"/>
</dbReference>
<proteinExistence type="predicted"/>
<keyword evidence="1" id="KW-0282">Flagellum</keyword>
<protein>
    <submittedName>
        <fullName evidence="1">Flagellar protein FlgN</fullName>
    </submittedName>
</protein>
<reference evidence="1 2" key="1">
    <citation type="submission" date="2023-05" db="EMBL/GenBank/DDBJ databases">
        <title>Lysobacter sp. strain LF1 Genome sequencing and assembly.</title>
        <authorList>
            <person name="Jung Y."/>
        </authorList>
    </citation>
    <scope>NUCLEOTIDE SEQUENCE [LARGE SCALE GENOMIC DNA]</scope>
    <source>
        <strain evidence="1 2">LF1</strain>
    </source>
</reference>
<organism evidence="1 2">
    <name type="scientific">Lysobacter stagni</name>
    <dbReference type="NCBI Taxonomy" id="3045172"/>
    <lineage>
        <taxon>Bacteria</taxon>
        <taxon>Pseudomonadati</taxon>
        <taxon>Pseudomonadota</taxon>
        <taxon>Gammaproteobacteria</taxon>
        <taxon>Lysobacterales</taxon>
        <taxon>Lysobacteraceae</taxon>
        <taxon>Lysobacter</taxon>
    </lineage>
</organism>
<sequence>MSEAAVHPLEALERALHEERRALLEHDVDALLVSTQAKLVALRQAEAVSVAAGDSQRVIALSELNQANGALLARRRREVNWSLRHLGRLDADSVYDASGQSGAKPQARCLGVG</sequence>
<keyword evidence="2" id="KW-1185">Reference proteome</keyword>
<comment type="caution">
    <text evidence="1">The sequence shown here is derived from an EMBL/GenBank/DDBJ whole genome shotgun (WGS) entry which is preliminary data.</text>
</comment>
<accession>A0ABT6XB92</accession>
<dbReference type="InterPro" id="IPR036679">
    <property type="entry name" value="FlgN-like_sf"/>
</dbReference>
<evidence type="ECO:0000313" key="1">
    <source>
        <dbReference type="EMBL" id="MDI9237404.1"/>
    </source>
</evidence>
<dbReference type="RefSeq" id="WP_283210928.1">
    <property type="nucleotide sequence ID" value="NZ_JASGBI010000001.1"/>
</dbReference>
<keyword evidence="1" id="KW-0969">Cilium</keyword>
<dbReference type="SUPFAM" id="SSF140566">
    <property type="entry name" value="FlgN-like"/>
    <property type="match status" value="1"/>
</dbReference>
<dbReference type="Proteomes" id="UP001321580">
    <property type="component" value="Unassembled WGS sequence"/>
</dbReference>
<evidence type="ECO:0000313" key="2">
    <source>
        <dbReference type="Proteomes" id="UP001321580"/>
    </source>
</evidence>